<feature type="region of interest" description="Disordered" evidence="1">
    <location>
        <begin position="84"/>
        <end position="106"/>
    </location>
</feature>
<dbReference type="Proteomes" id="UP000623010">
    <property type="component" value="Unassembled WGS sequence"/>
</dbReference>
<evidence type="ECO:0000256" key="1">
    <source>
        <dbReference type="SAM" id="MobiDB-lite"/>
    </source>
</evidence>
<dbReference type="InterPro" id="IPR036291">
    <property type="entry name" value="NAD(P)-bd_dom_sf"/>
</dbReference>
<gene>
    <name evidence="2" type="ORF">GCM10010389_21450</name>
</gene>
<reference evidence="2" key="2">
    <citation type="submission" date="2020-09" db="EMBL/GenBank/DDBJ databases">
        <authorList>
            <person name="Sun Q."/>
            <person name="Ohkuma M."/>
        </authorList>
    </citation>
    <scope>NUCLEOTIDE SEQUENCE</scope>
    <source>
        <strain evidence="2">JCM 5016</strain>
    </source>
</reference>
<name>A0A918R1P8_9ACTN</name>
<comment type="caution">
    <text evidence="2">The sequence shown here is derived from an EMBL/GenBank/DDBJ whole genome shotgun (WGS) entry which is preliminary data.</text>
</comment>
<accession>A0A918R1P8</accession>
<proteinExistence type="predicted"/>
<keyword evidence="3" id="KW-1185">Reference proteome</keyword>
<organism evidence="2 3">
    <name type="scientific">Streptomyces echinoruber</name>
    <dbReference type="NCBI Taxonomy" id="68898"/>
    <lineage>
        <taxon>Bacteria</taxon>
        <taxon>Bacillati</taxon>
        <taxon>Actinomycetota</taxon>
        <taxon>Actinomycetes</taxon>
        <taxon>Kitasatosporales</taxon>
        <taxon>Streptomycetaceae</taxon>
        <taxon>Streptomyces</taxon>
    </lineage>
</organism>
<dbReference type="SUPFAM" id="SSF51735">
    <property type="entry name" value="NAD(P)-binding Rossmann-fold domains"/>
    <property type="match status" value="1"/>
</dbReference>
<evidence type="ECO:0008006" key="4">
    <source>
        <dbReference type="Google" id="ProtNLM"/>
    </source>
</evidence>
<protein>
    <recommendedName>
        <fullName evidence="4">SDR family NAD(P)-dependent oxidoreductase</fullName>
    </recommendedName>
</protein>
<evidence type="ECO:0000313" key="2">
    <source>
        <dbReference type="EMBL" id="GGZ83108.1"/>
    </source>
</evidence>
<dbReference type="AlphaFoldDB" id="A0A918R1P8"/>
<evidence type="ECO:0000313" key="3">
    <source>
        <dbReference type="Proteomes" id="UP000623010"/>
    </source>
</evidence>
<dbReference type="Gene3D" id="3.40.50.720">
    <property type="entry name" value="NAD(P)-binding Rossmann-like Domain"/>
    <property type="match status" value="1"/>
</dbReference>
<dbReference type="EMBL" id="BMWH01000005">
    <property type="protein sequence ID" value="GGZ83108.1"/>
    <property type="molecule type" value="Genomic_DNA"/>
</dbReference>
<reference evidence="2" key="1">
    <citation type="journal article" date="2014" name="Int. J. Syst. Evol. Microbiol.">
        <title>Complete genome sequence of Corynebacterium casei LMG S-19264T (=DSM 44701T), isolated from a smear-ripened cheese.</title>
        <authorList>
            <consortium name="US DOE Joint Genome Institute (JGI-PGF)"/>
            <person name="Walter F."/>
            <person name="Albersmeier A."/>
            <person name="Kalinowski J."/>
            <person name="Ruckert C."/>
        </authorList>
    </citation>
    <scope>NUCLEOTIDE SEQUENCE</scope>
    <source>
        <strain evidence="2">JCM 5016</strain>
    </source>
</reference>
<feature type="region of interest" description="Disordered" evidence="1">
    <location>
        <begin position="1"/>
        <end position="22"/>
    </location>
</feature>
<sequence length="106" mass="11082">MERHCGGADAPTSRRADEPTRRRADAYACSKFSLAAFTFDLADELQATGVHVDCAHVAGVPPTNFMDAHQTHEAGLTPWTSAAAGVEPGSTSRSAGAVARTACLRP</sequence>